<sequence length="377" mass="41562">MKDRLRIHAIDADFDGGNIVVEDVAGTRARLKIRRDSRAPWAQWFHFVVRGDPGALCELQIVNAAECTYPDGWASYRACVSEDGRHWVRAETRYVAGVLSIHHQLTGAAVEVAYFAPYGLDAHARLLDHGAARGGRHQLALTPTGRAIERLVFGQGDFRMWLLGRQHPGEPMASWWMEGAVARLSEMTTQRADLFERASISVVPLVNPDGVVLGNLRANAAGRDLNREWNDPHRLEAPEVAGLLDEMGRWGADLVLDVHGDECVPHVFIDSRPASPYPETAQRQADGAKRFERLLQARNSAFQTAVGYPEDYAGDGAVGMCARAVSARFGAVGMTLEMPFSRSLEAPDFVADWSPQACIQLGRDCIDSLAAWMNHDP</sequence>
<evidence type="ECO:0000313" key="5">
    <source>
        <dbReference type="Proteomes" id="UP000824334"/>
    </source>
</evidence>
<reference evidence="4 5" key="1">
    <citation type="submission" date="2021-07" db="EMBL/GenBank/DDBJ databases">
        <title>Isolation and characterization of bacteria from a gold mining with a capacity of golden bioaccumulation.</title>
        <authorList>
            <person name="Yang X.J."/>
        </authorList>
    </citation>
    <scope>NUCLEOTIDE SEQUENCE [LARGE SCALE GENOMIC DNA]</scope>
    <source>
        <strain evidence="4 5">Au29</strain>
    </source>
</reference>
<evidence type="ECO:0000256" key="1">
    <source>
        <dbReference type="ARBA" id="ARBA00001947"/>
    </source>
</evidence>
<evidence type="ECO:0000313" key="4">
    <source>
        <dbReference type="EMBL" id="QYC09296.1"/>
    </source>
</evidence>
<dbReference type="PROSITE" id="PS52035">
    <property type="entry name" value="PEPTIDASE_M14"/>
    <property type="match status" value="1"/>
</dbReference>
<evidence type="ECO:0000256" key="2">
    <source>
        <dbReference type="PROSITE-ProRule" id="PRU01379"/>
    </source>
</evidence>
<dbReference type="InterPro" id="IPR000834">
    <property type="entry name" value="Peptidase_M14"/>
</dbReference>
<dbReference type="InterPro" id="IPR040626">
    <property type="entry name" value="Pepdidase_M14_N"/>
</dbReference>
<dbReference type="EMBL" id="CP080034">
    <property type="protein sequence ID" value="QYC09296.1"/>
    <property type="molecule type" value="Genomic_DNA"/>
</dbReference>
<gene>
    <name evidence="4" type="ORF">KWG56_11830</name>
</gene>
<feature type="active site" description="Proton donor/acceptor" evidence="2">
    <location>
        <position position="337"/>
    </location>
</feature>
<dbReference type="RefSeq" id="WP_219354906.1">
    <property type="nucleotide sequence ID" value="NZ_CP080034.1"/>
</dbReference>
<comment type="cofactor">
    <cofactor evidence="1">
        <name>Zn(2+)</name>
        <dbReference type="ChEBI" id="CHEBI:29105"/>
    </cofactor>
</comment>
<proteinExistence type="inferred from homology"/>
<dbReference type="Proteomes" id="UP000824334">
    <property type="component" value="Chromosome"/>
</dbReference>
<organism evidence="4 5">
    <name type="scientific">Brevundimonas nasdae</name>
    <dbReference type="NCBI Taxonomy" id="172043"/>
    <lineage>
        <taxon>Bacteria</taxon>
        <taxon>Pseudomonadati</taxon>
        <taxon>Pseudomonadota</taxon>
        <taxon>Alphaproteobacteria</taxon>
        <taxon>Caulobacterales</taxon>
        <taxon>Caulobacteraceae</taxon>
        <taxon>Brevundimonas</taxon>
    </lineage>
</organism>
<evidence type="ECO:0000259" key="3">
    <source>
        <dbReference type="PROSITE" id="PS52035"/>
    </source>
</evidence>
<protein>
    <recommendedName>
        <fullName evidence="3">Peptidase M14 domain-containing protein</fullName>
    </recommendedName>
</protein>
<dbReference type="PANTHER" id="PTHR12756:SF11">
    <property type="entry name" value="CYTOSOLIC CARBOXYPEPTIDASE 1"/>
    <property type="match status" value="1"/>
</dbReference>
<accession>A0ABX8TDP2</accession>
<dbReference type="PANTHER" id="PTHR12756">
    <property type="entry name" value="CYTOSOLIC CARBOXYPEPTIDASE"/>
    <property type="match status" value="1"/>
</dbReference>
<feature type="domain" description="Peptidase M14" evidence="3">
    <location>
        <begin position="113"/>
        <end position="373"/>
    </location>
</feature>
<dbReference type="Pfam" id="PF18027">
    <property type="entry name" value="Pepdidase_M14_N"/>
    <property type="match status" value="1"/>
</dbReference>
<dbReference type="GeneID" id="94375964"/>
<dbReference type="Pfam" id="PF00246">
    <property type="entry name" value="Peptidase_M14"/>
    <property type="match status" value="1"/>
</dbReference>
<name>A0ABX8TDP2_9CAUL</name>
<keyword evidence="5" id="KW-1185">Reference proteome</keyword>
<dbReference type="InterPro" id="IPR050821">
    <property type="entry name" value="Cytosolic_carboxypeptidase"/>
</dbReference>
<comment type="similarity">
    <text evidence="2">Belongs to the peptidase M14 family.</text>
</comment>